<keyword evidence="3" id="KW-0418">Kinase</keyword>
<feature type="region of interest" description="Disordered" evidence="5">
    <location>
        <begin position="395"/>
        <end position="446"/>
    </location>
</feature>
<dbReference type="GO" id="GO:0005524">
    <property type="term" value="F:ATP binding"/>
    <property type="evidence" value="ECO:0007669"/>
    <property type="project" value="UniProtKB-KW"/>
</dbReference>
<dbReference type="CDD" id="cd14014">
    <property type="entry name" value="STKc_PknB_like"/>
    <property type="match status" value="1"/>
</dbReference>
<dbReference type="PANTHER" id="PTHR43289:SF34">
    <property type="entry name" value="SERINE_THREONINE-PROTEIN KINASE YBDM-RELATED"/>
    <property type="match status" value="1"/>
</dbReference>
<dbReference type="AlphaFoldDB" id="A0A8J3RFG3"/>
<dbReference type="PANTHER" id="PTHR43289">
    <property type="entry name" value="MITOGEN-ACTIVATED PROTEIN KINASE KINASE KINASE 20-RELATED"/>
    <property type="match status" value="1"/>
</dbReference>
<gene>
    <name evidence="8" type="ORF">Plo01_02880</name>
</gene>
<evidence type="ECO:0000256" key="2">
    <source>
        <dbReference type="ARBA" id="ARBA00022741"/>
    </source>
</evidence>
<dbReference type="Proteomes" id="UP000616724">
    <property type="component" value="Unassembled WGS sequence"/>
</dbReference>
<feature type="compositionally biased region" description="Low complexity" evidence="5">
    <location>
        <begin position="395"/>
        <end position="440"/>
    </location>
</feature>
<evidence type="ECO:0000256" key="6">
    <source>
        <dbReference type="SAM" id="Phobius"/>
    </source>
</evidence>
<accession>A0A8J3RFG3</accession>
<organism evidence="8 9">
    <name type="scientific">Planobispora longispora</name>
    <dbReference type="NCBI Taxonomy" id="28887"/>
    <lineage>
        <taxon>Bacteria</taxon>
        <taxon>Bacillati</taxon>
        <taxon>Actinomycetota</taxon>
        <taxon>Actinomycetes</taxon>
        <taxon>Streptosporangiales</taxon>
        <taxon>Streptosporangiaceae</taxon>
        <taxon>Planobispora</taxon>
    </lineage>
</organism>
<evidence type="ECO:0000256" key="5">
    <source>
        <dbReference type="SAM" id="MobiDB-lite"/>
    </source>
</evidence>
<dbReference type="SUPFAM" id="SSF56112">
    <property type="entry name" value="Protein kinase-like (PK-like)"/>
    <property type="match status" value="1"/>
</dbReference>
<keyword evidence="6" id="KW-0472">Membrane</keyword>
<dbReference type="EMBL" id="BOOH01000001">
    <property type="protein sequence ID" value="GIH73859.1"/>
    <property type="molecule type" value="Genomic_DNA"/>
</dbReference>
<keyword evidence="6" id="KW-1133">Transmembrane helix</keyword>
<evidence type="ECO:0000259" key="7">
    <source>
        <dbReference type="PROSITE" id="PS50011"/>
    </source>
</evidence>
<proteinExistence type="predicted"/>
<dbReference type="InterPro" id="IPR008271">
    <property type="entry name" value="Ser/Thr_kinase_AS"/>
</dbReference>
<keyword evidence="4" id="KW-0067">ATP-binding</keyword>
<dbReference type="InterPro" id="IPR000719">
    <property type="entry name" value="Prot_kinase_dom"/>
</dbReference>
<reference evidence="8 9" key="1">
    <citation type="submission" date="2021-01" db="EMBL/GenBank/DDBJ databases">
        <title>Whole genome shotgun sequence of Planobispora longispora NBRC 13918.</title>
        <authorList>
            <person name="Komaki H."/>
            <person name="Tamura T."/>
        </authorList>
    </citation>
    <scope>NUCLEOTIDE SEQUENCE [LARGE SCALE GENOMIC DNA]</scope>
    <source>
        <strain evidence="8 9">NBRC 13918</strain>
    </source>
</reference>
<feature type="region of interest" description="Disordered" evidence="5">
    <location>
        <begin position="292"/>
        <end position="359"/>
    </location>
</feature>
<keyword evidence="6" id="KW-0812">Transmembrane</keyword>
<evidence type="ECO:0000313" key="9">
    <source>
        <dbReference type="Proteomes" id="UP000616724"/>
    </source>
</evidence>
<dbReference type="Pfam" id="PF00069">
    <property type="entry name" value="Pkinase"/>
    <property type="match status" value="1"/>
</dbReference>
<keyword evidence="2" id="KW-0547">Nucleotide-binding</keyword>
<evidence type="ECO:0000313" key="8">
    <source>
        <dbReference type="EMBL" id="GIH73859.1"/>
    </source>
</evidence>
<keyword evidence="1" id="KW-0808">Transferase</keyword>
<evidence type="ECO:0000256" key="3">
    <source>
        <dbReference type="ARBA" id="ARBA00022777"/>
    </source>
</evidence>
<dbReference type="GO" id="GO:0004674">
    <property type="term" value="F:protein serine/threonine kinase activity"/>
    <property type="evidence" value="ECO:0007669"/>
    <property type="project" value="TreeGrafter"/>
</dbReference>
<evidence type="ECO:0000256" key="1">
    <source>
        <dbReference type="ARBA" id="ARBA00022679"/>
    </source>
</evidence>
<feature type="transmembrane region" description="Helical" evidence="6">
    <location>
        <begin position="365"/>
        <end position="388"/>
    </location>
</feature>
<comment type="caution">
    <text evidence="8">The sequence shown here is derived from an EMBL/GenBank/DDBJ whole genome shotgun (WGS) entry which is preliminary data.</text>
</comment>
<dbReference type="PROSITE" id="PS50011">
    <property type="entry name" value="PROTEIN_KINASE_DOM"/>
    <property type="match status" value="1"/>
</dbReference>
<evidence type="ECO:0000256" key="4">
    <source>
        <dbReference type="ARBA" id="ARBA00022840"/>
    </source>
</evidence>
<dbReference type="PROSITE" id="PS00108">
    <property type="entry name" value="PROTEIN_KINASE_ST"/>
    <property type="match status" value="1"/>
</dbReference>
<protein>
    <recommendedName>
        <fullName evidence="7">Protein kinase domain-containing protein</fullName>
    </recommendedName>
</protein>
<dbReference type="Gene3D" id="1.10.510.10">
    <property type="entry name" value="Transferase(Phosphotransferase) domain 1"/>
    <property type="match status" value="1"/>
</dbReference>
<keyword evidence="9" id="KW-1185">Reference proteome</keyword>
<sequence>MPVPFGIASLATVTATPLVPGDPVRLGAFQLVGRLGEGGQGVVYLGRAPDGEPVAVKLLYRADQESRRRLARELAAMESVAAFCTARVLTASVDGPRPYVVSEFVDGPSLDQRVKQGGPLRGGELERLVVGTATALAAIHAAGVVHRDFKPANVLLGPDGPRVVDFGIARDESAATHTSGLVGTPAYLSPEQISGSPASPASDVFAWAATMVCAASGRAPFGADTVPAVLHRVLTLHPDLSALPARYGALIASCLDKDPARRPTARDLMIGLVDPGTRTPPSTEDLVRLGSAIASPAGPPDGGAFPSGRPDGAGAPGDTGSPRDPAPTGFPRSGPGPGVPATPERTGPGRSALTTQTGRTRSRGLVAASVLVVVAVLATAGIVAWIALGDRLDGPGAATSTPTSATGSPPAESTASGPDGTASAEPSAAEPSASASSPPAGDGLEIPAAFAGTWSGHIKPSIPIGLKEHDVTISLEAGASSGKWTEPTSGCAGTLNLTKVTGSTLSFDLKQDDPAACVEGPLDLTQKGTDERTLAYRWVDGLGLGTTYTGDLTKSS</sequence>
<dbReference type="InterPro" id="IPR011009">
    <property type="entry name" value="Kinase-like_dom_sf"/>
</dbReference>
<name>A0A8J3RFG3_9ACTN</name>
<feature type="domain" description="Protein kinase" evidence="7">
    <location>
        <begin position="29"/>
        <end position="277"/>
    </location>
</feature>